<reference evidence="3" key="1">
    <citation type="submission" date="2014-06" db="EMBL/GenBank/DDBJ databases">
        <authorList>
            <person name="Ju J."/>
            <person name="Zhang J."/>
        </authorList>
    </citation>
    <scope>NUCLEOTIDE SEQUENCE</scope>
    <source>
        <strain evidence="3">SscI8</strain>
    </source>
</reference>
<feature type="chain" id="PRO_5015039123" description="Effector family protein Eff1" evidence="2">
    <location>
        <begin position="30"/>
        <end position="448"/>
    </location>
</feature>
<proteinExistence type="predicted"/>
<name>A0A0F7S7X1_9BASI</name>
<dbReference type="EMBL" id="CCFA01003932">
    <property type="protein sequence ID" value="CDW98977.1"/>
    <property type="molecule type" value="Genomic_DNA"/>
</dbReference>
<evidence type="ECO:0000256" key="1">
    <source>
        <dbReference type="SAM" id="MobiDB-lite"/>
    </source>
</evidence>
<dbReference type="Proteomes" id="UP000242770">
    <property type="component" value="Unassembled WGS sequence"/>
</dbReference>
<dbReference type="OrthoDB" id="2543616at2759"/>
<reference evidence="5" key="3">
    <citation type="submission" date="2014-06" db="EMBL/GenBank/DDBJ databases">
        <authorList>
            <person name="Berkman P.J."/>
        </authorList>
    </citation>
    <scope>NUCLEOTIDE SEQUENCE [LARGE SCALE GENOMIC DNA]</scope>
</reference>
<feature type="compositionally biased region" description="Polar residues" evidence="1">
    <location>
        <begin position="61"/>
        <end position="71"/>
    </location>
</feature>
<keyword evidence="5" id="KW-1185">Reference proteome</keyword>
<evidence type="ECO:0000313" key="4">
    <source>
        <dbReference type="EMBL" id="CDW98977.1"/>
    </source>
</evidence>
<evidence type="ECO:0008006" key="6">
    <source>
        <dbReference type="Google" id="ProtNLM"/>
    </source>
</evidence>
<sequence>MNRLFPTLFSFGLAAFFASVLLLSQSCSAFHQGDTVASSSSGPASHREAPIHTPLGGSPLVTPSFTPSRTPRISPKDSPKDSPEHLPEGAPEGAPEHLPEGAPEASTSSLFHQPPLPRLRYREFLLAKRPPIQRYIGYLDFNRIRGLEKTENIVFEGGRGFRKNAQTPFYEGVPMFSSLVGPHIIEQVLKDYGSVWIVDRENKEAILIRVGENGLQQIPPGPELLQRILKLYTIRGNVYWVKKALQGQVETPLQEEPVDHFPHAFGKPIFLSGRYTLNNMYAAARREPNSFWLQHHYLGWQLVTPSTNDIAEEATAQQIEEIRKALILYNREKDQFGNAYASLKRGRPLDLEQMYRSHRGPPDIIKYPRFDSASATRQQMVDALERYGRFRLYVKSPGQSVEVFKVMLQRRVPSVNDSPVRIAIEALDSKRIRQEEWLSRLKLIRRPV</sequence>
<organism evidence="4 5">
    <name type="scientific">Sporisorium scitamineum</name>
    <dbReference type="NCBI Taxonomy" id="49012"/>
    <lineage>
        <taxon>Eukaryota</taxon>
        <taxon>Fungi</taxon>
        <taxon>Dikarya</taxon>
        <taxon>Basidiomycota</taxon>
        <taxon>Ustilaginomycotina</taxon>
        <taxon>Ustilaginomycetes</taxon>
        <taxon>Ustilaginales</taxon>
        <taxon>Ustilaginaceae</taxon>
        <taxon>Sporisorium</taxon>
    </lineage>
</organism>
<dbReference type="AlphaFoldDB" id="A0A0F7S7X1"/>
<feature type="signal peptide" evidence="2">
    <location>
        <begin position="1"/>
        <end position="29"/>
    </location>
</feature>
<evidence type="ECO:0000313" key="5">
    <source>
        <dbReference type="Proteomes" id="UP000242770"/>
    </source>
</evidence>
<keyword evidence="2" id="KW-0732">Signal</keyword>
<dbReference type="PROSITE" id="PS51257">
    <property type="entry name" value="PROKAR_LIPOPROTEIN"/>
    <property type="match status" value="1"/>
</dbReference>
<evidence type="ECO:0000313" key="3">
    <source>
        <dbReference type="EMBL" id="CDU25281.1"/>
    </source>
</evidence>
<dbReference type="EMBL" id="LK056684">
    <property type="protein sequence ID" value="CDU25281.1"/>
    <property type="molecule type" value="Genomic_DNA"/>
</dbReference>
<gene>
    <name evidence="4" type="primary">SSCI66230.1</name>
    <name evidence="3" type="ORF">SPSC_05115</name>
</gene>
<feature type="region of interest" description="Disordered" evidence="1">
    <location>
        <begin position="33"/>
        <end position="113"/>
    </location>
</feature>
<reference evidence="4" key="2">
    <citation type="submission" date="2014-06" db="EMBL/GenBank/DDBJ databases">
        <authorList>
            <person name="Berkman J.Paul."/>
        </authorList>
    </citation>
    <scope>NUCLEOTIDE SEQUENCE [LARGE SCALE GENOMIC DNA]</scope>
</reference>
<protein>
    <recommendedName>
        <fullName evidence="6">Effector family protein Eff1</fullName>
    </recommendedName>
</protein>
<evidence type="ECO:0000256" key="2">
    <source>
        <dbReference type="SAM" id="SignalP"/>
    </source>
</evidence>
<feature type="compositionally biased region" description="Basic and acidic residues" evidence="1">
    <location>
        <begin position="74"/>
        <end position="87"/>
    </location>
</feature>
<accession>A0A0F7S7X1</accession>